<dbReference type="EMBL" id="CP003322">
    <property type="protein sequence ID" value="AFC43185.1"/>
    <property type="molecule type" value="Genomic_DNA"/>
</dbReference>
<name>H8IS57_MYCIA</name>
<dbReference type="Proteomes" id="UP000008004">
    <property type="component" value="Chromosome"/>
</dbReference>
<dbReference type="KEGG" id="mia:OCU_19660"/>
<dbReference type="HOGENOM" id="CLU_2570122_0_0_11"/>
<evidence type="ECO:0000313" key="2">
    <source>
        <dbReference type="EMBL" id="AFC43185.1"/>
    </source>
</evidence>
<accession>H8IS57</accession>
<dbReference type="AlphaFoldDB" id="H8IS57"/>
<organism evidence="2 3">
    <name type="scientific">Mycobacterium intracellulare (strain ATCC 13950 / DSM 43223 / JCM 6384 / NCTC 13025 / 3600)</name>
    <dbReference type="NCBI Taxonomy" id="487521"/>
    <lineage>
        <taxon>Bacteria</taxon>
        <taxon>Bacillati</taxon>
        <taxon>Actinomycetota</taxon>
        <taxon>Actinomycetes</taxon>
        <taxon>Mycobacteriales</taxon>
        <taxon>Mycobacteriaceae</taxon>
        <taxon>Mycobacterium</taxon>
        <taxon>Mycobacterium avium complex (MAC)</taxon>
    </lineage>
</organism>
<proteinExistence type="predicted"/>
<evidence type="ECO:0000313" key="3">
    <source>
        <dbReference type="Proteomes" id="UP000008004"/>
    </source>
</evidence>
<reference evidence="2 3" key="1">
    <citation type="journal article" date="2012" name="J. Bacteriol.">
        <title>Complete genome sequence of Mycobacterium intracellulare strain ATCC 13950T.</title>
        <authorList>
            <person name="Kim B.J."/>
            <person name="Choi B.S."/>
            <person name="Lim J.S."/>
            <person name="Choi I.Y."/>
            <person name="Lee J.H."/>
            <person name="Chun J."/>
            <person name="Kook Y.H."/>
            <person name="Kim B.J."/>
        </authorList>
    </citation>
    <scope>NUCLEOTIDE SEQUENCE [LARGE SCALE GENOMIC DNA]</scope>
    <source>
        <strain evidence="3">ATCC 13950 / DSM 43223 / JCM 6384 / NCTC 13025 / 3600</strain>
    </source>
</reference>
<sequence>MRPRAFGARPPRLEHPSAHEPQWLTRPGDSRRQGVLADYEAVADIDALARGIGPAVAHLVAISKQRKRTRGRRGSSLVANV</sequence>
<dbReference type="PATRIC" id="fig|487521.10.peg.1976"/>
<protein>
    <submittedName>
        <fullName evidence="2">Uncharacterized protein</fullName>
    </submittedName>
</protein>
<feature type="region of interest" description="Disordered" evidence="1">
    <location>
        <begin position="1"/>
        <end position="30"/>
    </location>
</feature>
<gene>
    <name evidence="2" type="ordered locus">OCU_19660</name>
</gene>
<evidence type="ECO:0000256" key="1">
    <source>
        <dbReference type="SAM" id="MobiDB-lite"/>
    </source>
</evidence>